<evidence type="ECO:0000256" key="1">
    <source>
        <dbReference type="SAM" id="SignalP"/>
    </source>
</evidence>
<dbReference type="AlphaFoldDB" id="A0A8J7PSB2"/>
<feature type="chain" id="PRO_5035282240" evidence="1">
    <location>
        <begin position="24"/>
        <end position="277"/>
    </location>
</feature>
<evidence type="ECO:0000313" key="2">
    <source>
        <dbReference type="EMBL" id="MBN9413682.1"/>
    </source>
</evidence>
<organism evidence="2 3">
    <name type="scientific">Candidatus Paracaedimonas acanthamoebae</name>
    <dbReference type="NCBI Taxonomy" id="244581"/>
    <lineage>
        <taxon>Bacteria</taxon>
        <taxon>Pseudomonadati</taxon>
        <taxon>Pseudomonadota</taxon>
        <taxon>Alphaproteobacteria</taxon>
        <taxon>Holosporales</taxon>
        <taxon>Caedimonadaceae</taxon>
        <taxon>Candidatus Paracaedimonas</taxon>
    </lineage>
</organism>
<comment type="caution">
    <text evidence="2">The sequence shown here is derived from an EMBL/GenBank/DDBJ whole genome shotgun (WGS) entry which is preliminary data.</text>
</comment>
<name>A0A8J7PSB2_9PROT</name>
<dbReference type="Proteomes" id="UP000664414">
    <property type="component" value="Unassembled WGS sequence"/>
</dbReference>
<dbReference type="EMBL" id="JAFKGL010000033">
    <property type="protein sequence ID" value="MBN9413682.1"/>
    <property type="molecule type" value="Genomic_DNA"/>
</dbReference>
<keyword evidence="1" id="KW-0732">Signal</keyword>
<sequence length="277" mass="30442">MFKMRRYALFVIGSLLGSHLSYSSDVDFDVCDGDLELAKSKSLISGATLEDLHSGKAAITIGFKEIGGGIKHAYLVFETPETNKNSENIICVQGVHFGGVGGYYEPDTVCGAVSGGGKGIVYEESTKEVIQKFFRAKQIKIKKNVDSKGIKYTSSEEVTILDGTYTKHKSFIVSAVDANNALLSIGSDKSRGTFFSLKGWGITDKDKTYNCTRYAEKLLERAGIKFLPPKLTDLIIDHRYLISRIVEYESRSLSNRNGIEVIDPPSAEDLLASYDMS</sequence>
<evidence type="ECO:0000313" key="3">
    <source>
        <dbReference type="Proteomes" id="UP000664414"/>
    </source>
</evidence>
<protein>
    <submittedName>
        <fullName evidence="2">Uncharacterized protein</fullName>
    </submittedName>
</protein>
<proteinExistence type="predicted"/>
<accession>A0A8J7PSB2</accession>
<reference evidence="2" key="1">
    <citation type="submission" date="2021-02" db="EMBL/GenBank/DDBJ databases">
        <title>Thiocyanate and organic carbon inputs drive convergent selection for specific autotrophic Afipia and Thiobacillus strains within complex microbiomes.</title>
        <authorList>
            <person name="Huddy R.J."/>
            <person name="Sachdeva R."/>
            <person name="Kadzinga F."/>
            <person name="Kantor R.S."/>
            <person name="Harrison S.T.L."/>
            <person name="Banfield J.F."/>
        </authorList>
    </citation>
    <scope>NUCLEOTIDE SEQUENCE</scope>
    <source>
        <strain evidence="2">SCN18_10_11_15_R4_P_38_20</strain>
    </source>
</reference>
<feature type="signal peptide" evidence="1">
    <location>
        <begin position="1"/>
        <end position="23"/>
    </location>
</feature>
<gene>
    <name evidence="2" type="ORF">J0H12_07180</name>
</gene>